<accession>A0AAV3TZ45</accession>
<protein>
    <submittedName>
        <fullName evidence="1">Uncharacterized protein</fullName>
    </submittedName>
</protein>
<proteinExistence type="predicted"/>
<dbReference type="AlphaFoldDB" id="A0AAV3TZ45"/>
<organism evidence="1 2">
    <name type="scientific">Halioxenophilus aromaticivorans</name>
    <dbReference type="NCBI Taxonomy" id="1306992"/>
    <lineage>
        <taxon>Bacteria</taxon>
        <taxon>Pseudomonadati</taxon>
        <taxon>Pseudomonadota</taxon>
        <taxon>Gammaproteobacteria</taxon>
        <taxon>Alteromonadales</taxon>
        <taxon>Alteromonadaceae</taxon>
        <taxon>Halioxenophilus</taxon>
    </lineage>
</organism>
<gene>
    <name evidence="1" type="ORF">GCM10025791_08810</name>
</gene>
<name>A0AAV3TZ45_9ALTE</name>
<reference evidence="2" key="1">
    <citation type="journal article" date="2019" name="Int. J. Syst. Evol. Microbiol.">
        <title>The Global Catalogue of Microorganisms (GCM) 10K type strain sequencing project: providing services to taxonomists for standard genome sequencing and annotation.</title>
        <authorList>
            <consortium name="The Broad Institute Genomics Platform"/>
            <consortium name="The Broad Institute Genome Sequencing Center for Infectious Disease"/>
            <person name="Wu L."/>
            <person name="Ma J."/>
        </authorList>
    </citation>
    <scope>NUCLEOTIDE SEQUENCE [LARGE SCALE GENOMIC DNA]</scope>
    <source>
        <strain evidence="2">JCM 19134</strain>
    </source>
</reference>
<keyword evidence="2" id="KW-1185">Reference proteome</keyword>
<dbReference type="RefSeq" id="WP_345417655.1">
    <property type="nucleotide sequence ID" value="NZ_AP031496.1"/>
</dbReference>
<dbReference type="EMBL" id="BAABLX010000007">
    <property type="protein sequence ID" value="GAA4934210.1"/>
    <property type="molecule type" value="Genomic_DNA"/>
</dbReference>
<comment type="caution">
    <text evidence="1">The sequence shown here is derived from an EMBL/GenBank/DDBJ whole genome shotgun (WGS) entry which is preliminary data.</text>
</comment>
<evidence type="ECO:0000313" key="1">
    <source>
        <dbReference type="EMBL" id="GAA4934210.1"/>
    </source>
</evidence>
<dbReference type="Proteomes" id="UP001409585">
    <property type="component" value="Unassembled WGS sequence"/>
</dbReference>
<evidence type="ECO:0000313" key="2">
    <source>
        <dbReference type="Proteomes" id="UP001409585"/>
    </source>
</evidence>
<sequence>MRQPNSDPSTIHSELCTVGLKLAAHAAQGANIAAIPVIAAPVIAAKWNLTPSVAMALVQPFTARFTIQRGIRAFVISMTA</sequence>